<name>A0ACB9FKV7_ARCLA</name>
<accession>A0ACB9FKV7</accession>
<dbReference type="EMBL" id="CM042047">
    <property type="protein sequence ID" value="KAI3771606.1"/>
    <property type="molecule type" value="Genomic_DNA"/>
</dbReference>
<gene>
    <name evidence="1" type="ORF">L6452_02772</name>
</gene>
<comment type="caution">
    <text evidence="1">The sequence shown here is derived from an EMBL/GenBank/DDBJ whole genome shotgun (WGS) entry which is preliminary data.</text>
</comment>
<dbReference type="Proteomes" id="UP001055879">
    <property type="component" value="Linkage Group LG01"/>
</dbReference>
<keyword evidence="2" id="KW-1185">Reference proteome</keyword>
<protein>
    <submittedName>
        <fullName evidence="1">Uncharacterized protein</fullName>
    </submittedName>
</protein>
<reference evidence="2" key="1">
    <citation type="journal article" date="2022" name="Mol. Ecol. Resour.">
        <title>The genomes of chicory, endive, great burdock and yacon provide insights into Asteraceae palaeo-polyploidization history and plant inulin production.</title>
        <authorList>
            <person name="Fan W."/>
            <person name="Wang S."/>
            <person name="Wang H."/>
            <person name="Wang A."/>
            <person name="Jiang F."/>
            <person name="Liu H."/>
            <person name="Zhao H."/>
            <person name="Xu D."/>
            <person name="Zhang Y."/>
        </authorList>
    </citation>
    <scope>NUCLEOTIDE SEQUENCE [LARGE SCALE GENOMIC DNA]</scope>
    <source>
        <strain evidence="2">cv. Niubang</strain>
    </source>
</reference>
<evidence type="ECO:0000313" key="1">
    <source>
        <dbReference type="EMBL" id="KAI3771606.1"/>
    </source>
</evidence>
<proteinExistence type="predicted"/>
<sequence length="126" mass="14186">MRVNYNLFPKTIRLTLVFFARGVSSKYGIYSTICMDSVTYLVGGADLDSFSYVEVLDSISDSRRRSQGKTQREFLETEITAKTNLEDEAVKVVAFTDCGFGFSRDRGVGGFDDRDDLHLLLQNTES</sequence>
<reference evidence="1 2" key="2">
    <citation type="journal article" date="2022" name="Mol. Ecol. Resour.">
        <title>The genomes of chicory, endive, great burdock and yacon provide insights into Asteraceae paleo-polyploidization history and plant inulin production.</title>
        <authorList>
            <person name="Fan W."/>
            <person name="Wang S."/>
            <person name="Wang H."/>
            <person name="Wang A."/>
            <person name="Jiang F."/>
            <person name="Liu H."/>
            <person name="Zhao H."/>
            <person name="Xu D."/>
            <person name="Zhang Y."/>
        </authorList>
    </citation>
    <scope>NUCLEOTIDE SEQUENCE [LARGE SCALE GENOMIC DNA]</scope>
    <source>
        <strain evidence="2">cv. Niubang</strain>
    </source>
</reference>
<evidence type="ECO:0000313" key="2">
    <source>
        <dbReference type="Proteomes" id="UP001055879"/>
    </source>
</evidence>
<organism evidence="1 2">
    <name type="scientific">Arctium lappa</name>
    <name type="common">Greater burdock</name>
    <name type="synonym">Lappa major</name>
    <dbReference type="NCBI Taxonomy" id="4217"/>
    <lineage>
        <taxon>Eukaryota</taxon>
        <taxon>Viridiplantae</taxon>
        <taxon>Streptophyta</taxon>
        <taxon>Embryophyta</taxon>
        <taxon>Tracheophyta</taxon>
        <taxon>Spermatophyta</taxon>
        <taxon>Magnoliopsida</taxon>
        <taxon>eudicotyledons</taxon>
        <taxon>Gunneridae</taxon>
        <taxon>Pentapetalae</taxon>
        <taxon>asterids</taxon>
        <taxon>campanulids</taxon>
        <taxon>Asterales</taxon>
        <taxon>Asteraceae</taxon>
        <taxon>Carduoideae</taxon>
        <taxon>Cardueae</taxon>
        <taxon>Arctiinae</taxon>
        <taxon>Arctium</taxon>
    </lineage>
</organism>